<feature type="signal peptide" evidence="1">
    <location>
        <begin position="1"/>
        <end position="28"/>
    </location>
</feature>
<name>A0ABX2GW17_9FIRM</name>
<keyword evidence="3" id="KW-1185">Reference proteome</keyword>
<dbReference type="EMBL" id="JAAWUZ010000003">
    <property type="protein sequence ID" value="NSG28939.1"/>
    <property type="molecule type" value="Genomic_DNA"/>
</dbReference>
<sequence>MDITWKRKWIFWLLLAVMLLFLPGKTFAAEKESREAEDSYIYHTDFDAKASLKIRHMKDYGVLDYEETVTVEDSCDYLDGDENLDEIQAKITAYDEKVQKVCEGMQVVSGTDTRGIDGDTINIEYEDTEENGQTVTTRHFYQTYKIRTDWVLEKMEISDVNIVNSTLSCYAGDAPKATAQKGDSDASKYEIAYERWEKLETNAQGYLEPVAF</sequence>
<proteinExistence type="predicted"/>
<gene>
    <name evidence="2" type="ORF">HFM93_01355</name>
</gene>
<keyword evidence="1" id="KW-0732">Signal</keyword>
<protein>
    <submittedName>
        <fullName evidence="2">Uncharacterized protein</fullName>
    </submittedName>
</protein>
<comment type="caution">
    <text evidence="2">The sequence shown here is derived from an EMBL/GenBank/DDBJ whole genome shotgun (WGS) entry which is preliminary data.</text>
</comment>
<evidence type="ECO:0000313" key="3">
    <source>
        <dbReference type="Proteomes" id="UP000821846"/>
    </source>
</evidence>
<feature type="chain" id="PRO_5046600647" evidence="1">
    <location>
        <begin position="29"/>
        <end position="212"/>
    </location>
</feature>
<evidence type="ECO:0000313" key="2">
    <source>
        <dbReference type="EMBL" id="NSG28939.1"/>
    </source>
</evidence>
<accession>A0ABX2GW17</accession>
<dbReference type="Proteomes" id="UP000821846">
    <property type="component" value="Unassembled WGS sequence"/>
</dbReference>
<organism evidence="2 3">
    <name type="scientific">Faecalicatena fissicatena</name>
    <dbReference type="NCBI Taxonomy" id="290055"/>
    <lineage>
        <taxon>Bacteria</taxon>
        <taxon>Bacillati</taxon>
        <taxon>Bacillota</taxon>
        <taxon>Clostridia</taxon>
        <taxon>Lachnospirales</taxon>
        <taxon>Lachnospiraceae</taxon>
        <taxon>Faecalicatena</taxon>
    </lineage>
</organism>
<evidence type="ECO:0000256" key="1">
    <source>
        <dbReference type="SAM" id="SignalP"/>
    </source>
</evidence>
<reference evidence="2 3" key="1">
    <citation type="journal article" date="2020" name="Cell Host Microbe">
        <title>Functional and Genomic Variation between Human-Derived Isolates of Lachnospiraceae Reveals Inter- and Intra-Species Diversity.</title>
        <authorList>
            <person name="Sorbara M.T."/>
            <person name="Littmann E.R."/>
            <person name="Fontana E."/>
            <person name="Moody T.U."/>
            <person name="Kohout C.E."/>
            <person name="Gjonbalaj M."/>
            <person name="Eaton V."/>
            <person name="Seok R."/>
            <person name="Leiner I.M."/>
            <person name="Pamer E.G."/>
        </authorList>
    </citation>
    <scope>NUCLEOTIDE SEQUENCE [LARGE SCALE GENOMIC DNA]</scope>
    <source>
        <strain evidence="2 3">MSK.14.16</strain>
    </source>
</reference>
<dbReference type="RefSeq" id="WP_173865564.1">
    <property type="nucleotide sequence ID" value="NZ_JAAWUU010000003.1"/>
</dbReference>